<dbReference type="RefSeq" id="WP_083409096.1">
    <property type="nucleotide sequence ID" value="NZ_LT629971.1"/>
</dbReference>
<comment type="subcellular location">
    <subcellularLocation>
        <location evidence="1">Cytoplasm</location>
    </subcellularLocation>
</comment>
<keyword evidence="3" id="KW-0963">Cytoplasm</keyword>
<keyword evidence="6" id="KW-1185">Reference proteome</keyword>
<keyword evidence="4" id="KW-0143">Chaperone</keyword>
<evidence type="ECO:0000313" key="5">
    <source>
        <dbReference type="EMBL" id="SEH82302.1"/>
    </source>
</evidence>
<gene>
    <name evidence="5" type="ORF">SAMN04489835_4555</name>
</gene>
<dbReference type="OrthoDB" id="4532341at2"/>
<dbReference type="Proteomes" id="UP000182915">
    <property type="component" value="Chromosome I"/>
</dbReference>
<accession>A0A1H6LCE8</accession>
<dbReference type="Pfam" id="PF14011">
    <property type="entry name" value="ESX-1_EspG"/>
    <property type="match status" value="1"/>
</dbReference>
<dbReference type="GO" id="GO:0005737">
    <property type="term" value="C:cytoplasm"/>
    <property type="evidence" value="ECO:0007669"/>
    <property type="project" value="UniProtKB-SubCell"/>
</dbReference>
<evidence type="ECO:0000256" key="3">
    <source>
        <dbReference type="ARBA" id="ARBA00022490"/>
    </source>
</evidence>
<dbReference type="EMBL" id="LT629971">
    <property type="protein sequence ID" value="SEH82302.1"/>
    <property type="molecule type" value="Genomic_DNA"/>
</dbReference>
<comment type="similarity">
    <text evidence="2">Belongs to the EspG family.</text>
</comment>
<evidence type="ECO:0008006" key="7">
    <source>
        <dbReference type="Google" id="ProtNLM"/>
    </source>
</evidence>
<reference evidence="6" key="1">
    <citation type="submission" date="2016-10" db="EMBL/GenBank/DDBJ databases">
        <authorList>
            <person name="Varghese N."/>
            <person name="Submissions S."/>
        </authorList>
    </citation>
    <scope>NUCLEOTIDE SEQUENCE [LARGE SCALE GENOMIC DNA]</scope>
    <source>
        <strain evidence="6">DSM 45405</strain>
    </source>
</reference>
<dbReference type="AlphaFoldDB" id="A0A1H6LCE8"/>
<dbReference type="STRING" id="370526.SAMN04489835_4555"/>
<evidence type="ECO:0000256" key="4">
    <source>
        <dbReference type="ARBA" id="ARBA00023186"/>
    </source>
</evidence>
<proteinExistence type="inferred from homology"/>
<evidence type="ECO:0000313" key="6">
    <source>
        <dbReference type="Proteomes" id="UP000182915"/>
    </source>
</evidence>
<evidence type="ECO:0000256" key="1">
    <source>
        <dbReference type="ARBA" id="ARBA00004496"/>
    </source>
</evidence>
<name>A0A1H6LCE8_MYCRU</name>
<sequence>MITDDVAPLRYDVEPWFMSGFDFRCLWEALGLDRLPFPLAYRNRQKYMREVEADRRAAMARQRSELTPDRVRILEALRYPAFLMLGFGRLGSGAEQQLYRLFGMIGTNGYSAVITQDPGPQLIFGEDIQIIGCVNADFPQVVLEALPDFTGGTRPRKEAQFADEKPADFFEDCPINASILLGGSADFTHDYELRNANYLNLVNIADDGAYLVNEGTDSFQIVPATIANLMAAFHKVEELQLSAAERLSAVEMD</sequence>
<evidence type="ECO:0000256" key="2">
    <source>
        <dbReference type="ARBA" id="ARBA00006411"/>
    </source>
</evidence>
<dbReference type="InterPro" id="IPR025734">
    <property type="entry name" value="EspG"/>
</dbReference>
<organism evidence="5 6">
    <name type="scientific">Mycolicibacterium rutilum</name>
    <name type="common">Mycobacterium rutilum</name>
    <dbReference type="NCBI Taxonomy" id="370526"/>
    <lineage>
        <taxon>Bacteria</taxon>
        <taxon>Bacillati</taxon>
        <taxon>Actinomycetota</taxon>
        <taxon>Actinomycetes</taxon>
        <taxon>Mycobacteriales</taxon>
        <taxon>Mycobacteriaceae</taxon>
        <taxon>Mycolicibacterium</taxon>
    </lineage>
</organism>
<protein>
    <recommendedName>
        <fullName evidence="7">EspG family protein</fullName>
    </recommendedName>
</protein>